<evidence type="ECO:0000256" key="6">
    <source>
        <dbReference type="PIRSR" id="PIRSR005536-1"/>
    </source>
</evidence>
<protein>
    <recommendedName>
        <fullName evidence="2 5">Alpha-galactosidase</fullName>
        <ecNumber evidence="2 5">3.2.1.22</ecNumber>
    </recommendedName>
</protein>
<evidence type="ECO:0000256" key="7">
    <source>
        <dbReference type="PIRSR" id="PIRSR005536-2"/>
    </source>
</evidence>
<dbReference type="InterPro" id="IPR013780">
    <property type="entry name" value="Glyco_hydro_b"/>
</dbReference>
<dbReference type="Pfam" id="PF16875">
    <property type="entry name" value="Glyco_hydro_36N"/>
    <property type="match status" value="1"/>
</dbReference>
<dbReference type="Proteomes" id="UP000053611">
    <property type="component" value="Unassembled WGS sequence"/>
</dbReference>
<dbReference type="RefSeq" id="XP_018276057.1">
    <property type="nucleotide sequence ID" value="XM_018420985.1"/>
</dbReference>
<dbReference type="EMBL" id="KQ087255">
    <property type="protein sequence ID" value="KLT39566.1"/>
    <property type="molecule type" value="Genomic_DNA"/>
</dbReference>
<dbReference type="InterPro" id="IPR050985">
    <property type="entry name" value="Alpha-glycosidase_related"/>
</dbReference>
<dbReference type="GeneID" id="28981588"/>
<evidence type="ECO:0000313" key="11">
    <source>
        <dbReference type="Proteomes" id="UP000053611"/>
    </source>
</evidence>
<feature type="binding site" evidence="7">
    <location>
        <position position="201"/>
    </location>
    <ligand>
        <name>substrate</name>
    </ligand>
</feature>
<evidence type="ECO:0000256" key="3">
    <source>
        <dbReference type="ARBA" id="ARBA00022801"/>
    </source>
</evidence>
<dbReference type="InterPro" id="IPR031705">
    <property type="entry name" value="Glyco_hydro_36_C"/>
</dbReference>
<dbReference type="Gene3D" id="2.60.40.1180">
    <property type="entry name" value="Golgi alpha-mannosidase II"/>
    <property type="match status" value="1"/>
</dbReference>
<dbReference type="InterPro" id="IPR031704">
    <property type="entry name" value="Glyco_hydro_36_N"/>
</dbReference>
<dbReference type="PIRSF" id="PIRSF005536">
    <property type="entry name" value="Agal"/>
    <property type="match status" value="1"/>
</dbReference>
<sequence>MTQLTSSGAADTEIAHVNVQNGRAFSLNAFGMNYAFHVDANGELVHDHFGTPAEVQPTEVGPEHISGWATRLTDEKRELPDVGRGDFRLPAIHIRTGAGHTVTEFKYTGYEVVRGKPELEGLPATFGGERDVASVIITLEDEESGLVATLRYSVFPAHNAVTRSYTITNKGGQDVEIKRAASFTLNLDAGEWDMVYLTGDWAREANQVRRRVETGTQGFHSLCGYSSHFFNPFVALVSSDTTETSGPAYGLSFVYSGSFAVEVEKFVSDRVRANIGLHPLHLDWKLAPGESFTAPESVAVFSNHGLGGMSRSFHRLYRDHLSRSEWTYRPRPVLLNSWEGMYFDFDAEKLYTKAKDCADIGIKLYVMDDGWFGVKHPRTGDHAGLGDWVPNPDRFPNGLDDLVSRATSLSVHGSDQNLKFGIWVEPEMVNPQSELYEAHPDWVLHAGRHKRTEQRNQLVLDLSRRDVQDYLIDAIGSVLASANISFVKWDNNRAMHELPSPSTAHAYMLGLYRVVDSLTRRFPHILWDGCASGGGRFDPGLLHYWPQSWTSDNTDGLDRLHIQFGTSLVYPPSSMGAHVSAVPNHQVQRVTPLEFRAHVAMMGGSFGFELDLQALDDGERARVRDIIALSEKVSPYVLGGDLYRLAAPESNYPAALFMMPGGGRGVLLAFCMQARIHRYAPPLFFAGLDRMAAYEIDCKTYTGTDLMHSGLKLHWDARDYQSKVLFVKRLPYDN</sequence>
<feature type="binding site" evidence="7">
    <location>
        <position position="455"/>
    </location>
    <ligand>
        <name>substrate</name>
    </ligand>
</feature>
<dbReference type="GO" id="GO:0004557">
    <property type="term" value="F:alpha-galactosidase activity"/>
    <property type="evidence" value="ECO:0007669"/>
    <property type="project" value="UniProtKB-UniRule"/>
</dbReference>
<evidence type="ECO:0000256" key="5">
    <source>
        <dbReference type="PIRNR" id="PIRNR005536"/>
    </source>
</evidence>
<feature type="binding site" evidence="7">
    <location>
        <begin position="488"/>
        <end position="492"/>
    </location>
    <ligand>
        <name>substrate</name>
    </ligand>
</feature>
<feature type="domain" description="Glycosyl hydrolase family 36 N-terminal" evidence="9">
    <location>
        <begin position="42"/>
        <end position="287"/>
    </location>
</feature>
<dbReference type="PRINTS" id="PR00743">
    <property type="entry name" value="GLHYDRLASE36"/>
</dbReference>
<evidence type="ECO:0000256" key="2">
    <source>
        <dbReference type="ARBA" id="ARBA00012755"/>
    </source>
</evidence>
<dbReference type="STRING" id="879819.A0A0J0XES7"/>
<keyword evidence="11" id="KW-1185">Reference proteome</keyword>
<evidence type="ECO:0000313" key="10">
    <source>
        <dbReference type="EMBL" id="KLT39566.1"/>
    </source>
</evidence>
<dbReference type="InterPro" id="IPR002252">
    <property type="entry name" value="Glyco_hydro_36"/>
</dbReference>
<evidence type="ECO:0000256" key="1">
    <source>
        <dbReference type="ARBA" id="ARBA00001255"/>
    </source>
</evidence>
<comment type="catalytic activity">
    <reaction evidence="1 5">
        <text>Hydrolysis of terminal, non-reducing alpha-D-galactose residues in alpha-D-galactosides, including galactose oligosaccharides, galactomannans and galactolipids.</text>
        <dbReference type="EC" id="3.2.1.22"/>
    </reaction>
</comment>
<dbReference type="Gene3D" id="2.70.98.60">
    <property type="entry name" value="alpha-galactosidase from lactobacil brevis"/>
    <property type="match status" value="1"/>
</dbReference>
<name>A0A0J0XES7_9TREE</name>
<dbReference type="Pfam" id="PF16874">
    <property type="entry name" value="Glyco_hydro_36C"/>
    <property type="match status" value="1"/>
</dbReference>
<dbReference type="EC" id="3.2.1.22" evidence="2 5"/>
<accession>A0A0J0XES7</accession>
<dbReference type="SMR" id="A0A0J0XES7"/>
<proteinExistence type="inferred from homology"/>
<dbReference type="Gene3D" id="3.20.20.70">
    <property type="entry name" value="Aldolase class I"/>
    <property type="match status" value="1"/>
</dbReference>
<feature type="binding site" evidence="7">
    <location>
        <position position="530"/>
    </location>
    <ligand>
        <name>substrate</name>
    </ligand>
</feature>
<evidence type="ECO:0000259" key="9">
    <source>
        <dbReference type="Pfam" id="PF16875"/>
    </source>
</evidence>
<dbReference type="OrthoDB" id="5795902at2759"/>
<dbReference type="SUPFAM" id="SSF51445">
    <property type="entry name" value="(Trans)glycosidases"/>
    <property type="match status" value="1"/>
</dbReference>
<dbReference type="CDD" id="cd14791">
    <property type="entry name" value="GH36"/>
    <property type="match status" value="1"/>
</dbReference>
<keyword evidence="3 5" id="KW-0378">Hydrolase</keyword>
<dbReference type="InterPro" id="IPR017853">
    <property type="entry name" value="GH"/>
</dbReference>
<dbReference type="PANTHER" id="PTHR43053">
    <property type="entry name" value="GLYCOSIDASE FAMILY 31"/>
    <property type="match status" value="1"/>
</dbReference>
<feature type="binding site" evidence="7">
    <location>
        <position position="552"/>
    </location>
    <ligand>
        <name>substrate</name>
    </ligand>
</feature>
<dbReference type="Pfam" id="PF02065">
    <property type="entry name" value="Melibiase"/>
    <property type="match status" value="1"/>
</dbReference>
<dbReference type="FunFam" id="3.20.20.70:FF:000118">
    <property type="entry name" value="Alpha-galactosidase"/>
    <property type="match status" value="1"/>
</dbReference>
<feature type="active site" description="Nucleophile" evidence="6">
    <location>
        <position position="490"/>
    </location>
</feature>
<evidence type="ECO:0000256" key="4">
    <source>
        <dbReference type="ARBA" id="ARBA00023295"/>
    </source>
</evidence>
<feature type="binding site" evidence="7">
    <location>
        <begin position="368"/>
        <end position="369"/>
    </location>
    <ligand>
        <name>substrate</name>
    </ligand>
</feature>
<comment type="similarity">
    <text evidence="5">Belongs to the glycosyl hydrolase.</text>
</comment>
<feature type="active site" description="Proton donor" evidence="6">
    <location>
        <position position="552"/>
    </location>
</feature>
<dbReference type="PANTHER" id="PTHR43053:SF3">
    <property type="entry name" value="ALPHA-GALACTOSIDASE C-RELATED"/>
    <property type="match status" value="1"/>
</dbReference>
<gene>
    <name evidence="10" type="ORF">CC85DRAFT_265254</name>
</gene>
<reference evidence="10 11" key="1">
    <citation type="submission" date="2015-03" db="EMBL/GenBank/DDBJ databases">
        <title>Genomics and transcriptomics of the oil-accumulating basidiomycete yeast T. oleaginosus allow insights into substrate utilization and the diverse evolutionary trajectories of mating systems in fungi.</title>
        <authorList>
            <consortium name="DOE Joint Genome Institute"/>
            <person name="Kourist R."/>
            <person name="Kracht O."/>
            <person name="Bracharz F."/>
            <person name="Lipzen A."/>
            <person name="Nolan M."/>
            <person name="Ohm R."/>
            <person name="Grigoriev I."/>
            <person name="Sun S."/>
            <person name="Heitman J."/>
            <person name="Bruck T."/>
            <person name="Nowrousian M."/>
        </authorList>
    </citation>
    <scope>NUCLEOTIDE SEQUENCE [LARGE SCALE GENOMIC DNA]</scope>
    <source>
        <strain evidence="10 11">IBC0246</strain>
    </source>
</reference>
<feature type="domain" description="Glycosyl hydrolase family 36 C-terminal" evidence="8">
    <location>
        <begin position="653"/>
        <end position="726"/>
    </location>
</feature>
<dbReference type="InterPro" id="IPR013785">
    <property type="entry name" value="Aldolase_TIM"/>
</dbReference>
<comment type="function">
    <text evidence="5">Hydrolyzes a variety of simple alpha-D-galactoside as well as more complex molecules such as oligosaccharides and polysaccharides.</text>
</comment>
<dbReference type="AlphaFoldDB" id="A0A0J0XES7"/>
<organism evidence="10 11">
    <name type="scientific">Cutaneotrichosporon oleaginosum</name>
    <dbReference type="NCBI Taxonomy" id="879819"/>
    <lineage>
        <taxon>Eukaryota</taxon>
        <taxon>Fungi</taxon>
        <taxon>Dikarya</taxon>
        <taxon>Basidiomycota</taxon>
        <taxon>Agaricomycotina</taxon>
        <taxon>Tremellomycetes</taxon>
        <taxon>Trichosporonales</taxon>
        <taxon>Trichosporonaceae</taxon>
        <taxon>Cutaneotrichosporon</taxon>
    </lineage>
</organism>
<keyword evidence="4 5" id="KW-0326">Glycosidase</keyword>
<dbReference type="GO" id="GO:0016052">
    <property type="term" value="P:carbohydrate catabolic process"/>
    <property type="evidence" value="ECO:0007669"/>
    <property type="project" value="InterPro"/>
</dbReference>
<evidence type="ECO:0000259" key="8">
    <source>
        <dbReference type="Pfam" id="PF16874"/>
    </source>
</evidence>
<dbReference type="InterPro" id="IPR038417">
    <property type="entry name" value="Alpga-gal_N_sf"/>
</dbReference>